<dbReference type="InterPro" id="IPR000182">
    <property type="entry name" value="GNAT_dom"/>
</dbReference>
<keyword evidence="3" id="KW-1185">Reference proteome</keyword>
<dbReference type="Pfam" id="PF00583">
    <property type="entry name" value="Acetyltransf_1"/>
    <property type="match status" value="1"/>
</dbReference>
<protein>
    <recommendedName>
        <fullName evidence="1">N-acetyltransferase domain-containing protein</fullName>
    </recommendedName>
</protein>
<sequence>MFESFEPDDRVLHSSGFKQEEVLHNLIHRIAEYEDAIKLKSIDDQLIFTQSTGHNAWLWVSKELEVQQRDDLVRQLAERVKDSGIPGISAEPETAKAFAEAFCAAKGKLHHTYMMLKAYHCLEVRKPGHVSGSLLQAGEAHIPVVAEFTARFVEDAFGTSEQQENFLSYADEAVRAGNLYLWVVDGVPVSMAAIAHRSARHVRINDVYTPRTHRKQGYASAAVAELCQILLDEGLTPVLYADDKNPDSNKVYQTVGFVEAGQIADIKFD</sequence>
<dbReference type="Proteomes" id="UP000187412">
    <property type="component" value="Unassembled WGS sequence"/>
</dbReference>
<accession>A0ABX3HVH9</accession>
<dbReference type="EMBL" id="MPTB01000001">
    <property type="protein sequence ID" value="OMD53781.1"/>
    <property type="molecule type" value="Genomic_DNA"/>
</dbReference>
<gene>
    <name evidence="2" type="ORF">BSK56_01130</name>
</gene>
<evidence type="ECO:0000259" key="1">
    <source>
        <dbReference type="PROSITE" id="PS51186"/>
    </source>
</evidence>
<dbReference type="InterPro" id="IPR027365">
    <property type="entry name" value="GNAT_acetyltra_YdfB-like"/>
</dbReference>
<dbReference type="Gene3D" id="3.40.630.30">
    <property type="match status" value="1"/>
</dbReference>
<dbReference type="PANTHER" id="PTHR31143:SF2">
    <property type="entry name" value="FR47-LIKE DOMAIN-CONTAINING PROTEIN-RELATED"/>
    <property type="match status" value="1"/>
</dbReference>
<dbReference type="PANTHER" id="PTHR31143">
    <property type="match status" value="1"/>
</dbReference>
<dbReference type="CDD" id="cd04301">
    <property type="entry name" value="NAT_SF"/>
    <property type="match status" value="1"/>
</dbReference>
<organism evidence="2 3">
    <name type="scientific">Paenibacillus borealis</name>
    <dbReference type="NCBI Taxonomy" id="160799"/>
    <lineage>
        <taxon>Bacteria</taxon>
        <taxon>Bacillati</taxon>
        <taxon>Bacillota</taxon>
        <taxon>Bacilli</taxon>
        <taxon>Bacillales</taxon>
        <taxon>Paenibacillaceae</taxon>
        <taxon>Paenibacillus</taxon>
    </lineage>
</organism>
<evidence type="ECO:0000313" key="3">
    <source>
        <dbReference type="Proteomes" id="UP000187412"/>
    </source>
</evidence>
<comment type="caution">
    <text evidence="2">The sequence shown here is derived from an EMBL/GenBank/DDBJ whole genome shotgun (WGS) entry which is preliminary data.</text>
</comment>
<reference evidence="2 3" key="1">
    <citation type="submission" date="2016-10" db="EMBL/GenBank/DDBJ databases">
        <title>Paenibacillus species isolates.</title>
        <authorList>
            <person name="Beno S.M."/>
        </authorList>
    </citation>
    <scope>NUCLEOTIDE SEQUENCE [LARGE SCALE GENOMIC DNA]</scope>
    <source>
        <strain evidence="2 3">FSL H7-0744</strain>
    </source>
</reference>
<dbReference type="PROSITE" id="PS51186">
    <property type="entry name" value="GNAT"/>
    <property type="match status" value="1"/>
</dbReference>
<feature type="domain" description="N-acetyltransferase" evidence="1">
    <location>
        <begin position="132"/>
        <end position="269"/>
    </location>
</feature>
<name>A0ABX3HVH9_PAEBO</name>
<dbReference type="RefSeq" id="WP_076108972.1">
    <property type="nucleotide sequence ID" value="NZ_MPTB01000001.1"/>
</dbReference>
<proteinExistence type="predicted"/>
<evidence type="ECO:0000313" key="2">
    <source>
        <dbReference type="EMBL" id="OMD53781.1"/>
    </source>
</evidence>
<dbReference type="SUPFAM" id="SSF55729">
    <property type="entry name" value="Acyl-CoA N-acyltransferases (Nat)"/>
    <property type="match status" value="1"/>
</dbReference>
<dbReference type="InterPro" id="IPR016181">
    <property type="entry name" value="Acyl_CoA_acyltransferase"/>
</dbReference>